<evidence type="ECO:0000313" key="3">
    <source>
        <dbReference type="Proteomes" id="UP000036513"/>
    </source>
</evidence>
<dbReference type="RefSeq" id="WP_060937683.1">
    <property type="nucleotide sequence ID" value="NZ_JYNL01000071.1"/>
</dbReference>
<evidence type="ECO:0000313" key="2">
    <source>
        <dbReference type="EMBL" id="KMO66991.1"/>
    </source>
</evidence>
<dbReference type="InterPro" id="IPR029032">
    <property type="entry name" value="AhpD-like"/>
</dbReference>
<keyword evidence="3" id="KW-1185">Reference proteome</keyword>
<dbReference type="SMR" id="A0A0J6Y146"/>
<dbReference type="Proteomes" id="UP000036513">
    <property type="component" value="Unassembled WGS sequence"/>
</dbReference>
<proteinExistence type="predicted"/>
<protein>
    <submittedName>
        <fullName evidence="2">Carboxymuconolactone decarboxylase family protein</fullName>
    </submittedName>
</protein>
<dbReference type="Pfam" id="PF02627">
    <property type="entry name" value="CMD"/>
    <property type="match status" value="1"/>
</dbReference>
<reference evidence="2 3" key="1">
    <citation type="journal article" date="2015" name="Genome Biol. Evol.">
        <title>Characterization of Three Mycobacterium spp. with Potential Use in Bioremediation by Genome Sequencing and Comparative Genomics.</title>
        <authorList>
            <person name="Das S."/>
            <person name="Pettersson B.M."/>
            <person name="Behra P.R."/>
            <person name="Ramesh M."/>
            <person name="Dasgupta S."/>
            <person name="Bhattacharya A."/>
            <person name="Kirsebom L.A."/>
        </authorList>
    </citation>
    <scope>NUCLEOTIDE SEQUENCE [LARGE SCALE GENOMIC DNA]</scope>
    <source>
        <strain evidence="2 3">DSM 43826</strain>
    </source>
</reference>
<name>A0A0J6Y146_9MYCO</name>
<evidence type="ECO:0000259" key="1">
    <source>
        <dbReference type="Pfam" id="PF02627"/>
    </source>
</evidence>
<dbReference type="EMBL" id="JYNL01000071">
    <property type="protein sequence ID" value="KMO66991.1"/>
    <property type="molecule type" value="Genomic_DNA"/>
</dbReference>
<dbReference type="PANTHER" id="PTHR34846:SF10">
    <property type="entry name" value="CYTOPLASMIC PROTEIN"/>
    <property type="match status" value="1"/>
</dbReference>
<dbReference type="GO" id="GO:0051920">
    <property type="term" value="F:peroxiredoxin activity"/>
    <property type="evidence" value="ECO:0007669"/>
    <property type="project" value="InterPro"/>
</dbReference>
<comment type="caution">
    <text evidence="2">The sequence shown here is derived from an EMBL/GenBank/DDBJ whole genome shotgun (WGS) entry which is preliminary data.</text>
</comment>
<accession>A0A0J6Y146</accession>
<dbReference type="InterPro" id="IPR003779">
    <property type="entry name" value="CMD-like"/>
</dbReference>
<dbReference type="PATRIC" id="fig|37916.4.peg.7367"/>
<sequence length="195" mass="21223">MALVTLADPNNIDPADLGAFQTAQKAFGGQTLHTWSAILNCPGMFNVYFPFVRTVGGPGSIDQRIKDLTAVRVSVLNHCRYTVSHRCVAAKKGGVTEQELAAVARGDFSSFSDNERLALELAEAMTVEIPQIGRKVSDVGVEDALLARAREAFDSRQLTELTMSIGLWNALTRFHRVMGFDYDLPAPPDEVLAAL</sequence>
<dbReference type="SUPFAM" id="SSF69118">
    <property type="entry name" value="AhpD-like"/>
    <property type="match status" value="1"/>
</dbReference>
<dbReference type="Gene3D" id="1.20.1290.10">
    <property type="entry name" value="AhpD-like"/>
    <property type="match status" value="1"/>
</dbReference>
<organism evidence="2 3">
    <name type="scientific">Mycolicibacterium chlorophenolicum</name>
    <dbReference type="NCBI Taxonomy" id="37916"/>
    <lineage>
        <taxon>Bacteria</taxon>
        <taxon>Bacillati</taxon>
        <taxon>Actinomycetota</taxon>
        <taxon>Actinomycetes</taxon>
        <taxon>Mycobacteriales</taxon>
        <taxon>Mycobacteriaceae</taxon>
        <taxon>Mycolicibacterium</taxon>
    </lineage>
</organism>
<feature type="domain" description="Carboxymuconolactone decarboxylase-like" evidence="1">
    <location>
        <begin position="53"/>
        <end position="123"/>
    </location>
</feature>
<dbReference type="AlphaFoldDB" id="A0A0J6Y146"/>
<dbReference type="PANTHER" id="PTHR34846">
    <property type="entry name" value="4-CARBOXYMUCONOLACTONE DECARBOXYLASE FAMILY PROTEIN (AFU_ORTHOLOGUE AFUA_6G11590)"/>
    <property type="match status" value="1"/>
</dbReference>
<dbReference type="STRING" id="37916.MCHLDSM_07335"/>
<gene>
    <name evidence="2" type="ORF">MCHLDSM_07335</name>
</gene>